<keyword evidence="3" id="KW-1185">Reference proteome</keyword>
<comment type="caution">
    <text evidence="2">The sequence shown here is derived from an EMBL/GenBank/DDBJ whole genome shotgun (WGS) entry which is preliminary data.</text>
</comment>
<accession>A0A9P4UB85</accession>
<evidence type="ECO:0000313" key="3">
    <source>
        <dbReference type="Proteomes" id="UP000799764"/>
    </source>
</evidence>
<feature type="compositionally biased region" description="Low complexity" evidence="1">
    <location>
        <begin position="42"/>
        <end position="61"/>
    </location>
</feature>
<sequence>MTYRVCVCAQFRPRNKTKQSKRVSTIQKQAYSQRAPPHHSKQPSQQSQQSQQSHLLQPHHLASAKTRRGSTPDPDRAPEHAWALRLRSLLPCIAAAPCLGRSR</sequence>
<evidence type="ECO:0000313" key="2">
    <source>
        <dbReference type="EMBL" id="KAF2443990.1"/>
    </source>
</evidence>
<proteinExistence type="predicted"/>
<organism evidence="2 3">
    <name type="scientific">Karstenula rhodostoma CBS 690.94</name>
    <dbReference type="NCBI Taxonomy" id="1392251"/>
    <lineage>
        <taxon>Eukaryota</taxon>
        <taxon>Fungi</taxon>
        <taxon>Dikarya</taxon>
        <taxon>Ascomycota</taxon>
        <taxon>Pezizomycotina</taxon>
        <taxon>Dothideomycetes</taxon>
        <taxon>Pleosporomycetidae</taxon>
        <taxon>Pleosporales</taxon>
        <taxon>Massarineae</taxon>
        <taxon>Didymosphaeriaceae</taxon>
        <taxon>Karstenula</taxon>
    </lineage>
</organism>
<evidence type="ECO:0000256" key="1">
    <source>
        <dbReference type="SAM" id="MobiDB-lite"/>
    </source>
</evidence>
<name>A0A9P4UB85_9PLEO</name>
<gene>
    <name evidence="2" type="ORF">P171DRAFT_432073</name>
</gene>
<feature type="compositionally biased region" description="Polar residues" evidence="1">
    <location>
        <begin position="22"/>
        <end position="32"/>
    </location>
</feature>
<dbReference type="EMBL" id="MU001501">
    <property type="protein sequence ID" value="KAF2443990.1"/>
    <property type="molecule type" value="Genomic_DNA"/>
</dbReference>
<protein>
    <submittedName>
        <fullName evidence="2">Uncharacterized protein</fullName>
    </submittedName>
</protein>
<feature type="region of interest" description="Disordered" evidence="1">
    <location>
        <begin position="15"/>
        <end position="79"/>
    </location>
</feature>
<reference evidence="2" key="1">
    <citation type="journal article" date="2020" name="Stud. Mycol.">
        <title>101 Dothideomycetes genomes: a test case for predicting lifestyles and emergence of pathogens.</title>
        <authorList>
            <person name="Haridas S."/>
            <person name="Albert R."/>
            <person name="Binder M."/>
            <person name="Bloem J."/>
            <person name="Labutti K."/>
            <person name="Salamov A."/>
            <person name="Andreopoulos B."/>
            <person name="Baker S."/>
            <person name="Barry K."/>
            <person name="Bills G."/>
            <person name="Bluhm B."/>
            <person name="Cannon C."/>
            <person name="Castanera R."/>
            <person name="Culley D."/>
            <person name="Daum C."/>
            <person name="Ezra D."/>
            <person name="Gonzalez J."/>
            <person name="Henrissat B."/>
            <person name="Kuo A."/>
            <person name="Liang C."/>
            <person name="Lipzen A."/>
            <person name="Lutzoni F."/>
            <person name="Magnuson J."/>
            <person name="Mondo S."/>
            <person name="Nolan M."/>
            <person name="Ohm R."/>
            <person name="Pangilinan J."/>
            <person name="Park H.-J."/>
            <person name="Ramirez L."/>
            <person name="Alfaro M."/>
            <person name="Sun H."/>
            <person name="Tritt A."/>
            <person name="Yoshinaga Y."/>
            <person name="Zwiers L.-H."/>
            <person name="Turgeon B."/>
            <person name="Goodwin S."/>
            <person name="Spatafora J."/>
            <person name="Crous P."/>
            <person name="Grigoriev I."/>
        </authorList>
    </citation>
    <scope>NUCLEOTIDE SEQUENCE</scope>
    <source>
        <strain evidence="2">CBS 690.94</strain>
    </source>
</reference>
<dbReference type="Proteomes" id="UP000799764">
    <property type="component" value="Unassembled WGS sequence"/>
</dbReference>
<dbReference type="AlphaFoldDB" id="A0A9P4UB85"/>